<organism evidence="1 2">
    <name type="scientific">Ornithinibacillus salinisoli</name>
    <dbReference type="NCBI Taxonomy" id="1848459"/>
    <lineage>
        <taxon>Bacteria</taxon>
        <taxon>Bacillati</taxon>
        <taxon>Bacillota</taxon>
        <taxon>Bacilli</taxon>
        <taxon>Bacillales</taxon>
        <taxon>Bacillaceae</taxon>
        <taxon>Ornithinibacillus</taxon>
    </lineage>
</organism>
<proteinExistence type="predicted"/>
<evidence type="ECO:0000313" key="2">
    <source>
        <dbReference type="Proteomes" id="UP001597383"/>
    </source>
</evidence>
<dbReference type="Proteomes" id="UP001597383">
    <property type="component" value="Unassembled WGS sequence"/>
</dbReference>
<evidence type="ECO:0000313" key="1">
    <source>
        <dbReference type="EMBL" id="MFD2045474.1"/>
    </source>
</evidence>
<comment type="caution">
    <text evidence="1">The sequence shown here is derived from an EMBL/GenBank/DDBJ whole genome shotgun (WGS) entry which is preliminary data.</text>
</comment>
<dbReference type="Pfam" id="PF14091">
    <property type="entry name" value="DUF4269"/>
    <property type="match status" value="1"/>
</dbReference>
<dbReference type="EMBL" id="JBHUHQ010000019">
    <property type="protein sequence ID" value="MFD2045474.1"/>
    <property type="molecule type" value="Genomic_DNA"/>
</dbReference>
<sequence length="173" mass="20339">MEKNVGLSVPVTWEKYPSDRHLDIFCSLSEYNPMLCGTFPIGIDVEGSDLDIIMEVHDFERFETEMRRLYAGFEDFRIKRKKIRNEPVIKVNFTYEGFEYELFGQAQPVEQQYAYLHMIIESKLMEEIPLLKEKVIYLKKQGVKTEPAFCKVLEIEGDPYDGLIEYGKQKGYI</sequence>
<dbReference type="RefSeq" id="WP_377558114.1">
    <property type="nucleotide sequence ID" value="NZ_JBHUHQ010000019.1"/>
</dbReference>
<protein>
    <submittedName>
        <fullName evidence="1">DUF4269 domain-containing protein</fullName>
    </submittedName>
</protein>
<dbReference type="InterPro" id="IPR025365">
    <property type="entry name" value="DUF4269"/>
</dbReference>
<gene>
    <name evidence="1" type="ORF">ACFSJF_14440</name>
</gene>
<keyword evidence="2" id="KW-1185">Reference proteome</keyword>
<reference evidence="2" key="1">
    <citation type="journal article" date="2019" name="Int. J. Syst. Evol. Microbiol.">
        <title>The Global Catalogue of Microorganisms (GCM) 10K type strain sequencing project: providing services to taxonomists for standard genome sequencing and annotation.</title>
        <authorList>
            <consortium name="The Broad Institute Genomics Platform"/>
            <consortium name="The Broad Institute Genome Sequencing Center for Infectious Disease"/>
            <person name="Wu L."/>
            <person name="Ma J."/>
        </authorList>
    </citation>
    <scope>NUCLEOTIDE SEQUENCE [LARGE SCALE GENOMIC DNA]</scope>
    <source>
        <strain evidence="2">R28</strain>
    </source>
</reference>
<name>A0ABW4W0X6_9BACI</name>
<accession>A0ABW4W0X6</accession>